<evidence type="ECO:0000313" key="5">
    <source>
        <dbReference type="EMBL" id="MBM9507758.1"/>
    </source>
</evidence>
<comment type="caution">
    <text evidence="5">The sequence shown here is derived from an EMBL/GenBank/DDBJ whole genome shotgun (WGS) entry which is preliminary data.</text>
</comment>
<dbReference type="Pfam" id="PF08291">
    <property type="entry name" value="Peptidase_M15_3"/>
    <property type="match status" value="1"/>
</dbReference>
<accession>A0ABS2U0M9</accession>
<feature type="region of interest" description="Disordered" evidence="1">
    <location>
        <begin position="1"/>
        <end position="40"/>
    </location>
</feature>
<keyword evidence="2" id="KW-0812">Transmembrane</keyword>
<dbReference type="PROSITE" id="PS51318">
    <property type="entry name" value="TAT"/>
    <property type="match status" value="1"/>
</dbReference>
<gene>
    <name evidence="5" type="ORF">ITX44_25065</name>
</gene>
<dbReference type="Pfam" id="PF01471">
    <property type="entry name" value="PG_binding_1"/>
    <property type="match status" value="1"/>
</dbReference>
<dbReference type="Gene3D" id="3.30.1380.10">
    <property type="match status" value="1"/>
</dbReference>
<evidence type="ECO:0000313" key="6">
    <source>
        <dbReference type="Proteomes" id="UP000749040"/>
    </source>
</evidence>
<proteinExistence type="predicted"/>
<dbReference type="SUPFAM" id="SSF47090">
    <property type="entry name" value="PGBD-like"/>
    <property type="match status" value="1"/>
</dbReference>
<keyword evidence="2" id="KW-1133">Transmembrane helix</keyword>
<name>A0ABS2U0M9_9ACTN</name>
<evidence type="ECO:0000259" key="3">
    <source>
        <dbReference type="Pfam" id="PF01471"/>
    </source>
</evidence>
<keyword evidence="6" id="KW-1185">Reference proteome</keyword>
<dbReference type="EMBL" id="JADKYB010000014">
    <property type="protein sequence ID" value="MBM9507758.1"/>
    <property type="molecule type" value="Genomic_DNA"/>
</dbReference>
<dbReference type="SUPFAM" id="SSF55166">
    <property type="entry name" value="Hedgehog/DD-peptidase"/>
    <property type="match status" value="1"/>
</dbReference>
<keyword evidence="2" id="KW-0472">Membrane</keyword>
<dbReference type="InterPro" id="IPR036366">
    <property type="entry name" value="PGBDSf"/>
</dbReference>
<evidence type="ECO:0000256" key="1">
    <source>
        <dbReference type="SAM" id="MobiDB-lite"/>
    </source>
</evidence>
<protein>
    <submittedName>
        <fullName evidence="5">Peptidoglycan-binding protein</fullName>
    </submittedName>
</protein>
<dbReference type="InterPro" id="IPR006311">
    <property type="entry name" value="TAT_signal"/>
</dbReference>
<evidence type="ECO:0000256" key="2">
    <source>
        <dbReference type="SAM" id="Phobius"/>
    </source>
</evidence>
<dbReference type="Proteomes" id="UP000749040">
    <property type="component" value="Unassembled WGS sequence"/>
</dbReference>
<dbReference type="InterPro" id="IPR009045">
    <property type="entry name" value="Zn_M74/Hedgehog-like"/>
</dbReference>
<organism evidence="5 6">
    <name type="scientific">Actinacidiphila acididurans</name>
    <dbReference type="NCBI Taxonomy" id="2784346"/>
    <lineage>
        <taxon>Bacteria</taxon>
        <taxon>Bacillati</taxon>
        <taxon>Actinomycetota</taxon>
        <taxon>Actinomycetes</taxon>
        <taxon>Kitasatosporales</taxon>
        <taxon>Streptomycetaceae</taxon>
        <taxon>Actinacidiphila</taxon>
    </lineage>
</organism>
<dbReference type="InterPro" id="IPR036365">
    <property type="entry name" value="PGBD-like_sf"/>
</dbReference>
<dbReference type="InterPro" id="IPR013230">
    <property type="entry name" value="Peptidase_M15A_C"/>
</dbReference>
<feature type="transmembrane region" description="Helical" evidence="2">
    <location>
        <begin position="53"/>
        <end position="80"/>
    </location>
</feature>
<feature type="domain" description="Peptidase M15A C-terminal" evidence="4">
    <location>
        <begin position="185"/>
        <end position="274"/>
    </location>
</feature>
<reference evidence="5 6" key="1">
    <citation type="submission" date="2021-01" db="EMBL/GenBank/DDBJ databases">
        <title>Streptomyces acididurans sp. nov., isolated from a peat swamp forest soil.</title>
        <authorList>
            <person name="Chantavorakit T."/>
            <person name="Duangmal K."/>
        </authorList>
    </citation>
    <scope>NUCLEOTIDE SEQUENCE [LARGE SCALE GENOMIC DNA]</scope>
    <source>
        <strain evidence="5 6">KK5PA1</strain>
    </source>
</reference>
<dbReference type="InterPro" id="IPR002477">
    <property type="entry name" value="Peptidoglycan-bd-like"/>
</dbReference>
<dbReference type="Gene3D" id="1.10.101.10">
    <property type="entry name" value="PGBD-like superfamily/PGBD"/>
    <property type="match status" value="1"/>
</dbReference>
<feature type="domain" description="Peptidoglycan binding-like" evidence="3">
    <location>
        <begin position="89"/>
        <end position="150"/>
    </location>
</feature>
<sequence>MGWRLSRPDPPAPSVPVSRIPRSTDVSDVSIPSDLSPAAAADRPVGRRSLLRYGAGAVVAAGLATAGGLVLAGPAAAYSWSRTLQQGATGADVSELQIRVAGWAADSASHTYVAVDGDFGPGTAAAVKRFQSAYGLSADGIVGPQTQATLNSLEASDGSTAHFDFSEFYSHDGAGFSGGKVGSATVKENIRRLMYKLEAVRKKVGNQPVTINSGFRSIAYNTSIYGYATNSQHQYGIAADIVVSGVATKTLYQLGERSGFSGLEAYTNSWQHMDSRIEYPYGAQAWWWESGTV</sequence>
<evidence type="ECO:0000259" key="4">
    <source>
        <dbReference type="Pfam" id="PF08291"/>
    </source>
</evidence>